<accession>A0A815R0Y6</accession>
<dbReference type="EMBL" id="CAJNOH010008025">
    <property type="protein sequence ID" value="CAF1471053.1"/>
    <property type="molecule type" value="Genomic_DNA"/>
</dbReference>
<protein>
    <recommendedName>
        <fullName evidence="5">ATP-dependent DNA helicase</fullName>
    </recommendedName>
</protein>
<organism evidence="1 3">
    <name type="scientific">Rotaria sordida</name>
    <dbReference type="NCBI Taxonomy" id="392033"/>
    <lineage>
        <taxon>Eukaryota</taxon>
        <taxon>Metazoa</taxon>
        <taxon>Spiralia</taxon>
        <taxon>Gnathifera</taxon>
        <taxon>Rotifera</taxon>
        <taxon>Eurotatoria</taxon>
        <taxon>Bdelloidea</taxon>
        <taxon>Philodinida</taxon>
        <taxon>Philodinidae</taxon>
        <taxon>Rotaria</taxon>
    </lineage>
</organism>
<sequence length="274" mass="31385">MLSIVNEIITNTYSALTVTHEQRYVHDALQAIDNTDRFPLLNGRTRSPGENNYGAIHDVHTFAVAREHHTTMIKEWKHDIEARRDETRNYLILGQDTLEVRDDETQIEIAPILVFWNTLLTQINNRAVLNKTIKMGLTPIVCIIQDYIQGRSVDDIRLRQAILELPDNKTEHLPGYLPLVPGMPVLLTENVATELGLSNGTRGMFRQLVYDESLEDVRYQDKNFLPNTKFITQPKYALVEFPGCKLDDKLAELQSKIVPIAISEQTFLFDAKEL</sequence>
<evidence type="ECO:0000313" key="4">
    <source>
        <dbReference type="Proteomes" id="UP000663870"/>
    </source>
</evidence>
<name>A0A815R0Y6_9BILA</name>
<comment type="caution">
    <text evidence="1">The sequence shown here is derived from an EMBL/GenBank/DDBJ whole genome shotgun (WGS) entry which is preliminary data.</text>
</comment>
<dbReference type="AlphaFoldDB" id="A0A815R0Y6"/>
<evidence type="ECO:0008006" key="5">
    <source>
        <dbReference type="Google" id="ProtNLM"/>
    </source>
</evidence>
<feature type="non-terminal residue" evidence="1">
    <location>
        <position position="1"/>
    </location>
</feature>
<evidence type="ECO:0000313" key="3">
    <source>
        <dbReference type="Proteomes" id="UP000663854"/>
    </source>
</evidence>
<dbReference type="Proteomes" id="UP000663854">
    <property type="component" value="Unassembled WGS sequence"/>
</dbReference>
<evidence type="ECO:0000313" key="1">
    <source>
        <dbReference type="EMBL" id="CAF1471053.1"/>
    </source>
</evidence>
<evidence type="ECO:0000313" key="2">
    <source>
        <dbReference type="EMBL" id="CAF1645004.1"/>
    </source>
</evidence>
<reference evidence="1" key="1">
    <citation type="submission" date="2021-02" db="EMBL/GenBank/DDBJ databases">
        <authorList>
            <person name="Nowell W R."/>
        </authorList>
    </citation>
    <scope>NUCLEOTIDE SEQUENCE</scope>
</reference>
<dbReference type="EMBL" id="CAJNOL010009699">
    <property type="protein sequence ID" value="CAF1645004.1"/>
    <property type="molecule type" value="Genomic_DNA"/>
</dbReference>
<gene>
    <name evidence="2" type="ORF">JXQ802_LOCUS53749</name>
    <name evidence="1" type="ORF">PYM288_LOCUS37345</name>
</gene>
<dbReference type="Proteomes" id="UP000663870">
    <property type="component" value="Unassembled WGS sequence"/>
</dbReference>
<keyword evidence="4" id="KW-1185">Reference proteome</keyword>
<proteinExistence type="predicted"/>